<comment type="caution">
    <text evidence="4">The sequence shown here is derived from an EMBL/GenBank/DDBJ whole genome shotgun (WGS) entry which is preliminary data.</text>
</comment>
<comment type="function">
    <text evidence="1">Plant non-specific lipid-transfer proteins transfer phospholipids as well as galactolipids across membranes. May play a role in wax or cutin deposition in the cell walls of expanding epidermal cells and certain secretory tissues.</text>
</comment>
<dbReference type="InterPro" id="IPR016140">
    <property type="entry name" value="Bifunc_inhib/LTP/seed_store"/>
</dbReference>
<dbReference type="CDD" id="cd01960">
    <property type="entry name" value="nsLTP1"/>
    <property type="match status" value="1"/>
</dbReference>
<dbReference type="AlphaFoldDB" id="A0A7J7MK51"/>
<feature type="domain" description="Bifunctional inhibitor/plant lipid transfer protein/seed storage helical" evidence="3">
    <location>
        <begin position="31"/>
        <end position="115"/>
    </location>
</feature>
<keyword evidence="2" id="KW-0732">Signal</keyword>
<name>A0A7J7MK51_9MAGN</name>
<keyword evidence="1" id="KW-0446">Lipid-binding</keyword>
<evidence type="ECO:0000259" key="3">
    <source>
        <dbReference type="SMART" id="SM00499"/>
    </source>
</evidence>
<dbReference type="Gene3D" id="1.10.110.10">
    <property type="entry name" value="Plant lipid-transfer and hydrophobic proteins"/>
    <property type="match status" value="1"/>
</dbReference>
<dbReference type="GO" id="GO:0008289">
    <property type="term" value="F:lipid binding"/>
    <property type="evidence" value="ECO:0007669"/>
    <property type="project" value="UniProtKB-KW"/>
</dbReference>
<comment type="similarity">
    <text evidence="1">Belongs to the plant LTP family.</text>
</comment>
<evidence type="ECO:0000256" key="2">
    <source>
        <dbReference type="SAM" id="SignalP"/>
    </source>
</evidence>
<dbReference type="SUPFAM" id="SSF47699">
    <property type="entry name" value="Bifunctional inhibitor/lipid-transfer protein/seed storage 2S albumin"/>
    <property type="match status" value="1"/>
</dbReference>
<sequence length="117" mass="11777">MKTSVVAISTMSVLALLLLLHLPSSEAAIACSDVVKNLTPCVKYLINGVGAPPANCCAGASKLASAATSTADKKAACECIKTAAQKINPNVAAAKALPRNCGISLPFTVSTSVDCSK</sequence>
<protein>
    <recommendedName>
        <fullName evidence="1">Non-specific lipid-transfer protein</fullName>
    </recommendedName>
</protein>
<reference evidence="4 5" key="1">
    <citation type="journal article" date="2020" name="IScience">
        <title>Genome Sequencing of the Endangered Kingdonia uniflora (Circaeasteraceae, Ranunculales) Reveals Potential Mechanisms of Evolutionary Specialization.</title>
        <authorList>
            <person name="Sun Y."/>
            <person name="Deng T."/>
            <person name="Zhang A."/>
            <person name="Moore M.J."/>
            <person name="Landis J.B."/>
            <person name="Lin N."/>
            <person name="Zhang H."/>
            <person name="Zhang X."/>
            <person name="Huang J."/>
            <person name="Zhang X."/>
            <person name="Sun H."/>
            <person name="Wang H."/>
        </authorList>
    </citation>
    <scope>NUCLEOTIDE SEQUENCE [LARGE SCALE GENOMIC DNA]</scope>
    <source>
        <strain evidence="4">TB1705</strain>
        <tissue evidence="4">Leaf</tissue>
    </source>
</reference>
<evidence type="ECO:0000313" key="4">
    <source>
        <dbReference type="EMBL" id="KAF6155160.1"/>
    </source>
</evidence>
<dbReference type="PANTHER" id="PTHR33076">
    <property type="entry name" value="NON-SPECIFIC LIPID-TRANSFER PROTEIN 2-RELATED"/>
    <property type="match status" value="1"/>
</dbReference>
<dbReference type="Proteomes" id="UP000541444">
    <property type="component" value="Unassembled WGS sequence"/>
</dbReference>
<dbReference type="GO" id="GO:0006869">
    <property type="term" value="P:lipid transport"/>
    <property type="evidence" value="ECO:0007669"/>
    <property type="project" value="InterPro"/>
</dbReference>
<dbReference type="Pfam" id="PF00234">
    <property type="entry name" value="Tryp_alpha_amyl"/>
    <property type="match status" value="1"/>
</dbReference>
<keyword evidence="1" id="KW-0813">Transport</keyword>
<dbReference type="InterPro" id="IPR036312">
    <property type="entry name" value="Bifun_inhib/LTP/seed_sf"/>
</dbReference>
<dbReference type="InterPro" id="IPR000528">
    <property type="entry name" value="Plant_nsLTP"/>
</dbReference>
<keyword evidence="5" id="KW-1185">Reference proteome</keyword>
<gene>
    <name evidence="4" type="ORF">GIB67_019686</name>
</gene>
<organism evidence="4 5">
    <name type="scientific">Kingdonia uniflora</name>
    <dbReference type="NCBI Taxonomy" id="39325"/>
    <lineage>
        <taxon>Eukaryota</taxon>
        <taxon>Viridiplantae</taxon>
        <taxon>Streptophyta</taxon>
        <taxon>Embryophyta</taxon>
        <taxon>Tracheophyta</taxon>
        <taxon>Spermatophyta</taxon>
        <taxon>Magnoliopsida</taxon>
        <taxon>Ranunculales</taxon>
        <taxon>Circaeasteraceae</taxon>
        <taxon>Kingdonia</taxon>
    </lineage>
</organism>
<feature type="chain" id="PRO_5029514188" description="Non-specific lipid-transfer protein" evidence="2">
    <location>
        <begin position="28"/>
        <end position="117"/>
    </location>
</feature>
<accession>A0A7J7MK51</accession>
<evidence type="ECO:0000256" key="1">
    <source>
        <dbReference type="RuleBase" id="RU000628"/>
    </source>
</evidence>
<dbReference type="EMBL" id="JACGCM010001428">
    <property type="protein sequence ID" value="KAF6155160.1"/>
    <property type="molecule type" value="Genomic_DNA"/>
</dbReference>
<dbReference type="PRINTS" id="PR00382">
    <property type="entry name" value="LIPIDTRNSFER"/>
</dbReference>
<dbReference type="OrthoDB" id="1920459at2759"/>
<evidence type="ECO:0000313" key="5">
    <source>
        <dbReference type="Proteomes" id="UP000541444"/>
    </source>
</evidence>
<proteinExistence type="inferred from homology"/>
<feature type="signal peptide" evidence="2">
    <location>
        <begin position="1"/>
        <end position="27"/>
    </location>
</feature>
<dbReference type="SMART" id="SM00499">
    <property type="entry name" value="AAI"/>
    <property type="match status" value="1"/>
</dbReference>